<evidence type="ECO:0000256" key="2">
    <source>
        <dbReference type="ARBA" id="ARBA00022448"/>
    </source>
</evidence>
<proteinExistence type="predicted"/>
<evidence type="ECO:0000313" key="8">
    <source>
        <dbReference type="WBParaSite" id="SVE_0500700.1"/>
    </source>
</evidence>
<dbReference type="InterPro" id="IPR013244">
    <property type="entry name" value="Sec39_domain"/>
</dbReference>
<evidence type="ECO:0000256" key="3">
    <source>
        <dbReference type="ARBA" id="ARBA00022824"/>
    </source>
</evidence>
<keyword evidence="2" id="KW-0813">Transport</keyword>
<dbReference type="GO" id="GO:0000149">
    <property type="term" value="F:SNARE binding"/>
    <property type="evidence" value="ECO:0007669"/>
    <property type="project" value="TreeGrafter"/>
</dbReference>
<sequence length="1163" mass="134876">MNKLIKEITCLQEWSLSTASIIQENSPKIDDALVYPLPFVPRNSFKIAVSKNSEAIVTITPDRIMRVNGFKDDKLVLKSIIKLKQDILHDQAILQYSESGQLILITRSFGFLDIFDVNGVFKNTIKVSTTAKNIFDSISCLQSITLDDEHWTDKIFILQCNGSFMCKKLSSDGKIETVFNIIIQSNGYISSFHYNSKYNLLITSSVFLRNDKSNCKESSLIDNYGISVYRNSKSDGESFKLFSGTKNIAKKLDSFMGCISSFYKFESIVTFSINSEETNLVSLTNFGKVTISAMPSMKILQILDPAILLQNSNTFVSVLWNENKELTLLLKTGEIYQENYDSISENMTSGNIKPTLNKCLAISKKNKDKLVCFNGINGPDFSPPDNKDPSNNIILFFVFFIWIFSFFQKCYLISLKIFQKEINIKNVEYKSRKIDLSINAIKNTTFEIYLKKLLCQKNYEKAKELAKEHNCFDIDNINKLQWNETKEPSDELLSILCEVKDKEWVVNECLKCNFSDFDFQLKLNDICNDLKWEVSEELQFLISHNNLIFQFDDWEDMEKFNQIKQMSLLDLGIFMLQEGRIDICVKLITSYRKLLRPYILIMLYYIPESVNPRQYSQLLPEIKGQSQNEIDPYLFLNEFNEKKIEYFEKEKEMISNSWNIIMEQNSNVIPYYLEGKKQQTICLNWLIKRVLQIDERCGLANYSMKLSEISTERGFTEMEAYIMHCYFYLQYLLKLNGGVSSTLETFLNMDSQVIAKSVIKHMSPSNIIENIPLLVKIFSYFEGRNSNSYAENDMALIIEHCSQTSMASLDVMTSNFPNFLQYKSIEKCFCASNLKGKPLIDECQKYNIEKEVRSALIIFNQHGVTPMFSQIIESRKNQGKAWNLLMMLIRNSQCLSEQDWKYMIMDVNDIRTVIFDKVLTFEKVNQLLLDEMIELIEKVSPDKVPIHLIKNDGHLSEEKIAQLILAKSNHYLNMSLPDINDENLVLAEKVLFLVPENIDKEQCGIQKKQLKKVKLALKLGCKRIPTQIIFCDEEELIRELVFINDNYRKVNKLSELCMLFDTNYSKPQVIAICIERAVEMEDFQILKMYIEELIETSRNIATVFNACVLLWKSKIFFEMREEILACMLLNCTSENDTQIAFDIMNCDVVQSNPLKSKDNFIYN</sequence>
<keyword evidence="7" id="KW-1185">Reference proteome</keyword>
<evidence type="ECO:0000256" key="5">
    <source>
        <dbReference type="SAM" id="Phobius"/>
    </source>
</evidence>
<keyword evidence="4" id="KW-0653">Protein transport</keyword>
<protein>
    <submittedName>
        <fullName evidence="8">Sec39 domain-containing protein</fullName>
    </submittedName>
</protein>
<dbReference type="Proteomes" id="UP000035680">
    <property type="component" value="Unassembled WGS sequence"/>
</dbReference>
<dbReference type="PANTHER" id="PTHR15922">
    <property type="entry name" value="NEUROBLASTOMA-AMPLIFIED SEQUENCE"/>
    <property type="match status" value="1"/>
</dbReference>
<dbReference type="GO" id="GO:0006890">
    <property type="term" value="P:retrograde vesicle-mediated transport, Golgi to endoplasmic reticulum"/>
    <property type="evidence" value="ECO:0007669"/>
    <property type="project" value="InterPro"/>
</dbReference>
<evidence type="ECO:0000256" key="1">
    <source>
        <dbReference type="ARBA" id="ARBA00004240"/>
    </source>
</evidence>
<keyword evidence="5" id="KW-0472">Membrane</keyword>
<dbReference type="PANTHER" id="PTHR15922:SF2">
    <property type="entry name" value="NBAS SUBUNIT OF NRZ TETHERING COMPLEX"/>
    <property type="match status" value="1"/>
</dbReference>
<reference evidence="7" key="1">
    <citation type="submission" date="2014-07" db="EMBL/GenBank/DDBJ databases">
        <authorList>
            <person name="Martin A.A"/>
            <person name="De Silva N."/>
        </authorList>
    </citation>
    <scope>NUCLEOTIDE SEQUENCE</scope>
</reference>
<dbReference type="WBParaSite" id="SVE_0500700.1">
    <property type="protein sequence ID" value="SVE_0500700.1"/>
    <property type="gene ID" value="SVE_0500700"/>
</dbReference>
<dbReference type="Pfam" id="PF08314">
    <property type="entry name" value="Sec39"/>
    <property type="match status" value="1"/>
</dbReference>
<keyword evidence="3" id="KW-0256">Endoplasmic reticulum</keyword>
<comment type="subcellular location">
    <subcellularLocation>
        <location evidence="1">Endoplasmic reticulum</location>
    </subcellularLocation>
</comment>
<keyword evidence="5" id="KW-0812">Transmembrane</keyword>
<feature type="domain" description="Sec39" evidence="6">
    <location>
        <begin position="586"/>
        <end position="786"/>
    </location>
</feature>
<accession>A0A0K0F858</accession>
<feature type="transmembrane region" description="Helical" evidence="5">
    <location>
        <begin position="393"/>
        <end position="412"/>
    </location>
</feature>
<name>A0A0K0F858_STRVS</name>
<keyword evidence="5" id="KW-1133">Transmembrane helix</keyword>
<dbReference type="STRING" id="75913.A0A0K0F858"/>
<evidence type="ECO:0000256" key="4">
    <source>
        <dbReference type="ARBA" id="ARBA00022927"/>
    </source>
</evidence>
<reference evidence="8" key="2">
    <citation type="submission" date="2015-08" db="UniProtKB">
        <authorList>
            <consortium name="WormBaseParasite"/>
        </authorList>
    </citation>
    <scope>IDENTIFICATION</scope>
</reference>
<organism evidence="7 8">
    <name type="scientific">Strongyloides venezuelensis</name>
    <name type="common">Threadworm</name>
    <dbReference type="NCBI Taxonomy" id="75913"/>
    <lineage>
        <taxon>Eukaryota</taxon>
        <taxon>Metazoa</taxon>
        <taxon>Ecdysozoa</taxon>
        <taxon>Nematoda</taxon>
        <taxon>Chromadorea</taxon>
        <taxon>Rhabditida</taxon>
        <taxon>Tylenchina</taxon>
        <taxon>Panagrolaimomorpha</taxon>
        <taxon>Strongyloidoidea</taxon>
        <taxon>Strongyloididae</taxon>
        <taxon>Strongyloides</taxon>
    </lineage>
</organism>
<evidence type="ECO:0000259" key="6">
    <source>
        <dbReference type="Pfam" id="PF08314"/>
    </source>
</evidence>
<dbReference type="GO" id="GO:0015031">
    <property type="term" value="P:protein transport"/>
    <property type="evidence" value="ECO:0007669"/>
    <property type="project" value="UniProtKB-KW"/>
</dbReference>
<evidence type="ECO:0000313" key="7">
    <source>
        <dbReference type="Proteomes" id="UP000035680"/>
    </source>
</evidence>
<dbReference type="GO" id="GO:0070939">
    <property type="term" value="C:Dsl1/NZR complex"/>
    <property type="evidence" value="ECO:0007669"/>
    <property type="project" value="TreeGrafter"/>
</dbReference>
<dbReference type="AlphaFoldDB" id="A0A0K0F858"/>